<dbReference type="InterPro" id="IPR021683">
    <property type="entry name" value="DUF3267"/>
</dbReference>
<keyword evidence="1" id="KW-0472">Membrane</keyword>
<organism evidence="2 3">
    <name type="scientific">Pontibacter ummariensis</name>
    <dbReference type="NCBI Taxonomy" id="1610492"/>
    <lineage>
        <taxon>Bacteria</taxon>
        <taxon>Pseudomonadati</taxon>
        <taxon>Bacteroidota</taxon>
        <taxon>Cytophagia</taxon>
        <taxon>Cytophagales</taxon>
        <taxon>Hymenobacteraceae</taxon>
        <taxon>Pontibacter</taxon>
    </lineage>
</organism>
<evidence type="ECO:0000313" key="3">
    <source>
        <dbReference type="Proteomes" id="UP000198432"/>
    </source>
</evidence>
<feature type="transmembrane region" description="Helical" evidence="1">
    <location>
        <begin position="150"/>
        <end position="172"/>
    </location>
</feature>
<protein>
    <submittedName>
        <fullName evidence="2">Putative zincin peptidase</fullName>
    </submittedName>
</protein>
<dbReference type="EMBL" id="FZOQ01000037">
    <property type="protein sequence ID" value="SNT26677.1"/>
    <property type="molecule type" value="Genomic_DNA"/>
</dbReference>
<feature type="transmembrane region" description="Helical" evidence="1">
    <location>
        <begin position="61"/>
        <end position="80"/>
    </location>
</feature>
<name>A0A239L7S3_9BACT</name>
<dbReference type="Pfam" id="PF11667">
    <property type="entry name" value="DUF3267"/>
    <property type="match status" value="1"/>
</dbReference>
<accession>A0A239L7S3</accession>
<feature type="transmembrane region" description="Helical" evidence="1">
    <location>
        <begin position="20"/>
        <end position="41"/>
    </location>
</feature>
<feature type="transmembrane region" description="Helical" evidence="1">
    <location>
        <begin position="124"/>
        <end position="144"/>
    </location>
</feature>
<keyword evidence="3" id="KW-1185">Reference proteome</keyword>
<evidence type="ECO:0000313" key="2">
    <source>
        <dbReference type="EMBL" id="SNT26677.1"/>
    </source>
</evidence>
<dbReference type="OrthoDB" id="9789112at2"/>
<dbReference type="RefSeq" id="WP_089321725.1">
    <property type="nucleotide sequence ID" value="NZ_FZOQ01000037.1"/>
</dbReference>
<dbReference type="AlphaFoldDB" id="A0A239L7S3"/>
<proteinExistence type="predicted"/>
<keyword evidence="1" id="KW-0812">Transmembrane</keyword>
<gene>
    <name evidence="2" type="ORF">SAMN06296052_13724</name>
</gene>
<dbReference type="Proteomes" id="UP000198432">
    <property type="component" value="Unassembled WGS sequence"/>
</dbReference>
<reference evidence="3" key="1">
    <citation type="submission" date="2017-06" db="EMBL/GenBank/DDBJ databases">
        <authorList>
            <person name="Varghese N."/>
            <person name="Submissions S."/>
        </authorList>
    </citation>
    <scope>NUCLEOTIDE SEQUENCE [LARGE SCALE GENOMIC DNA]</scope>
    <source>
        <strain evidence="3">NKM1</strain>
    </source>
</reference>
<keyword evidence="1" id="KW-1133">Transmembrane helix</keyword>
<sequence length="196" mass="21893">MEVERKHYQQLELTATAAAANTQALAFVLPLMVLYLVPYVVLWHEQFSAAALEGLVQEHGVRVLFLPLLMLLVFIPGAVLHELLHGLTWAAFCEKGLRSIQYGVHWAALTPYCHCKEVLPLKPYILGGLMPGLVMGLLPALVGTVMGNPWVFFFGLFFSVAAAGDLLVLWMLRKCRPDDLVQDHPEKIGCYVLRRV</sequence>
<evidence type="ECO:0000256" key="1">
    <source>
        <dbReference type="SAM" id="Phobius"/>
    </source>
</evidence>